<dbReference type="AlphaFoldDB" id="A0A1Z5JTQ3"/>
<feature type="compositionally biased region" description="Polar residues" evidence="1">
    <location>
        <begin position="87"/>
        <end position="96"/>
    </location>
</feature>
<feature type="compositionally biased region" description="Polar residues" evidence="1">
    <location>
        <begin position="53"/>
        <end position="63"/>
    </location>
</feature>
<feature type="compositionally biased region" description="Basic and acidic residues" evidence="1">
    <location>
        <begin position="400"/>
        <end position="410"/>
    </location>
</feature>
<feature type="compositionally biased region" description="Polar residues" evidence="1">
    <location>
        <begin position="490"/>
        <end position="502"/>
    </location>
</feature>
<feature type="compositionally biased region" description="Polar residues" evidence="1">
    <location>
        <begin position="546"/>
        <end position="560"/>
    </location>
</feature>
<evidence type="ECO:0000313" key="2">
    <source>
        <dbReference type="EMBL" id="GAX17151.1"/>
    </source>
</evidence>
<feature type="compositionally biased region" description="Polar residues" evidence="1">
    <location>
        <begin position="355"/>
        <end position="367"/>
    </location>
</feature>
<feature type="compositionally biased region" description="Basic and acidic residues" evidence="1">
    <location>
        <begin position="506"/>
        <end position="518"/>
    </location>
</feature>
<feature type="region of interest" description="Disordered" evidence="1">
    <location>
        <begin position="354"/>
        <end position="448"/>
    </location>
</feature>
<accession>A0A1Z5JTQ3</accession>
<feature type="compositionally biased region" description="Basic and acidic residues" evidence="1">
    <location>
        <begin position="145"/>
        <end position="156"/>
    </location>
</feature>
<dbReference type="Proteomes" id="UP000198406">
    <property type="component" value="Unassembled WGS sequence"/>
</dbReference>
<feature type="region of interest" description="Disordered" evidence="1">
    <location>
        <begin position="1"/>
        <end position="306"/>
    </location>
</feature>
<feature type="compositionally biased region" description="Polar residues" evidence="1">
    <location>
        <begin position="187"/>
        <end position="208"/>
    </location>
</feature>
<feature type="compositionally biased region" description="Basic and acidic residues" evidence="1">
    <location>
        <begin position="174"/>
        <end position="183"/>
    </location>
</feature>
<feature type="compositionally biased region" description="Polar residues" evidence="1">
    <location>
        <begin position="579"/>
        <end position="593"/>
    </location>
</feature>
<feature type="compositionally biased region" description="Basic and acidic residues" evidence="1">
    <location>
        <begin position="222"/>
        <end position="234"/>
    </location>
</feature>
<organism evidence="2 3">
    <name type="scientific">Fistulifera solaris</name>
    <name type="common">Oleaginous diatom</name>
    <dbReference type="NCBI Taxonomy" id="1519565"/>
    <lineage>
        <taxon>Eukaryota</taxon>
        <taxon>Sar</taxon>
        <taxon>Stramenopiles</taxon>
        <taxon>Ochrophyta</taxon>
        <taxon>Bacillariophyta</taxon>
        <taxon>Bacillariophyceae</taxon>
        <taxon>Bacillariophycidae</taxon>
        <taxon>Naviculales</taxon>
        <taxon>Naviculaceae</taxon>
        <taxon>Fistulifera</taxon>
    </lineage>
</organism>
<feature type="compositionally biased region" description="Low complexity" evidence="1">
    <location>
        <begin position="7"/>
        <end position="16"/>
    </location>
</feature>
<feature type="compositionally biased region" description="Basic and acidic residues" evidence="1">
    <location>
        <begin position="527"/>
        <end position="537"/>
    </location>
</feature>
<evidence type="ECO:0000256" key="1">
    <source>
        <dbReference type="SAM" id="MobiDB-lite"/>
    </source>
</evidence>
<feature type="compositionally biased region" description="Polar residues" evidence="1">
    <location>
        <begin position="413"/>
        <end position="422"/>
    </location>
</feature>
<protein>
    <submittedName>
        <fullName evidence="2">Uncharacterized protein</fullName>
    </submittedName>
</protein>
<comment type="caution">
    <text evidence="2">The sequence shown here is derived from an EMBL/GenBank/DDBJ whole genome shotgun (WGS) entry which is preliminary data.</text>
</comment>
<name>A0A1Z5JTQ3_FISSO</name>
<dbReference type="InParanoid" id="A0A1Z5JTQ3"/>
<feature type="compositionally biased region" description="Polar residues" evidence="1">
    <location>
        <begin position="257"/>
        <end position="266"/>
    </location>
</feature>
<feature type="compositionally biased region" description="Low complexity" evidence="1">
    <location>
        <begin position="36"/>
        <end position="47"/>
    </location>
</feature>
<gene>
    <name evidence="2" type="ORF">FisN_6Lh451</name>
</gene>
<reference evidence="2 3" key="1">
    <citation type="journal article" date="2015" name="Plant Cell">
        <title>Oil accumulation by the oleaginous diatom Fistulifera solaris as revealed by the genome and transcriptome.</title>
        <authorList>
            <person name="Tanaka T."/>
            <person name="Maeda Y."/>
            <person name="Veluchamy A."/>
            <person name="Tanaka M."/>
            <person name="Abida H."/>
            <person name="Marechal E."/>
            <person name="Bowler C."/>
            <person name="Muto M."/>
            <person name="Sunaga Y."/>
            <person name="Tanaka M."/>
            <person name="Yoshino T."/>
            <person name="Taniguchi T."/>
            <person name="Fukuda Y."/>
            <person name="Nemoto M."/>
            <person name="Matsumoto M."/>
            <person name="Wong P.S."/>
            <person name="Aburatani S."/>
            <person name="Fujibuchi W."/>
        </authorList>
    </citation>
    <scope>NUCLEOTIDE SEQUENCE [LARGE SCALE GENOMIC DNA]</scope>
    <source>
        <strain evidence="2 3">JPCC DA0580</strain>
    </source>
</reference>
<sequence length="630" mass="70174">MKNTQQDDVSSSAGSSVDEDVFAGNDWSPESLHSSTTTTKPQQQQNQRHSKQNAKTTDSSLSSKSRKVTRTHSQLRNLVVKLLSPVLRSSNATQSYPAGPDRPLKRTVKETQQPLEKKDKNRRPCSGDSAPRRSAPPQSRQLALAEEKKQSRRDLTAKQQHKSIGRLSISNTPHPEENVDTKRKSIANGTSEGKNTGRPRTSFVTQASVKRMGTVPALKTVSKKDVPRSDEMMKQFKQSPKQTSRRIEQGLAAATSIRRSPSPNKKQASDRRLTFAKTPSRRTIKEGQHEPGQSRRKLVEGSAARSERNLIRTMPSAAQIPTPPITDTVDNRAIRKGLDERTSIANKSRKELIQMASQRRFSSSGTEDVSPREPSRRALTKSPIAKDRGARKAVPSVSDKQPDIEWKPEIEESSGQTGSPARSNELKIVQGSVVSPDSPPRQAQRVSMRTIGASSLSLRQIPQIIEESLSSASRSKSKKDLSRRVLLSSTGKSEASFKSQRSVTKKGKDSNQVARRDVAQPPRGALKRTDPVKKESTPKLLRTEGTAMSRSSSKKNVTNRTARRRSIDLKTKSPRRRSVSPTEPTESSDFDYSQTKNIPLYRLTYKNDIFRSERVLEKEYELDPILNKVK</sequence>
<feature type="compositionally biased region" description="Basic and acidic residues" evidence="1">
    <location>
        <begin position="283"/>
        <end position="306"/>
    </location>
</feature>
<feature type="compositionally biased region" description="Basic and acidic residues" evidence="1">
    <location>
        <begin position="102"/>
        <end position="119"/>
    </location>
</feature>
<feature type="region of interest" description="Disordered" evidence="1">
    <location>
        <begin position="468"/>
        <end position="593"/>
    </location>
</feature>
<keyword evidence="3" id="KW-1185">Reference proteome</keyword>
<dbReference type="EMBL" id="BDSP01000113">
    <property type="protein sequence ID" value="GAX17151.1"/>
    <property type="molecule type" value="Genomic_DNA"/>
</dbReference>
<proteinExistence type="predicted"/>
<evidence type="ECO:0000313" key="3">
    <source>
        <dbReference type="Proteomes" id="UP000198406"/>
    </source>
</evidence>